<name>A0A5K3FTU3_MESCO</name>
<dbReference type="AlphaFoldDB" id="A0A5K3FTU3"/>
<organism evidence="1">
    <name type="scientific">Mesocestoides corti</name>
    <name type="common">Flatworm</name>
    <dbReference type="NCBI Taxonomy" id="53468"/>
    <lineage>
        <taxon>Eukaryota</taxon>
        <taxon>Metazoa</taxon>
        <taxon>Spiralia</taxon>
        <taxon>Lophotrochozoa</taxon>
        <taxon>Platyhelminthes</taxon>
        <taxon>Cestoda</taxon>
        <taxon>Eucestoda</taxon>
        <taxon>Cyclophyllidea</taxon>
        <taxon>Mesocestoididae</taxon>
        <taxon>Mesocestoides</taxon>
    </lineage>
</organism>
<evidence type="ECO:0000313" key="1">
    <source>
        <dbReference type="WBParaSite" id="MCU_009960-RA"/>
    </source>
</evidence>
<dbReference type="PROSITE" id="PS51257">
    <property type="entry name" value="PROKAR_LIPOPROTEIN"/>
    <property type="match status" value="1"/>
</dbReference>
<sequence length="123" mass="13858">MIPIRWIEFTRLGVHVEEARVKFLLTHTNAISGCSNSAFGTDSPLSHRHVSSFCFSLKCQSHTPTGPPPATTGSTEARFAESCETNNQFASLFCRNQHNPFIKVSRHLHVVQLKYRNPIDFSQ</sequence>
<reference evidence="1" key="1">
    <citation type="submission" date="2019-11" db="UniProtKB">
        <authorList>
            <consortium name="WormBaseParasite"/>
        </authorList>
    </citation>
    <scope>IDENTIFICATION</scope>
</reference>
<proteinExistence type="predicted"/>
<dbReference type="WBParaSite" id="MCU_009960-RA">
    <property type="protein sequence ID" value="MCU_009960-RA"/>
    <property type="gene ID" value="MCU_009960"/>
</dbReference>
<accession>A0A5K3FTU3</accession>
<protein>
    <submittedName>
        <fullName evidence="1">Secreted protein</fullName>
    </submittedName>
</protein>